<keyword evidence="2" id="KW-1185">Reference proteome</keyword>
<keyword evidence="1" id="KW-0808">Transferase</keyword>
<sequence>MSHRLIGNEANHPLAIVVESVASQLLMKHPAPIHLEVDIDLSLRLPVDSSSLSQLIDSLVRQAILEMADGGELTITACETATGVDIEIADTGCDVETRACKLPMIAAAMAAELTWQNCPQGGGAVTARLPIYHQAQRRAA</sequence>
<name>A0A7W5DXG8_9BACT</name>
<keyword evidence="1" id="KW-0418">Kinase</keyword>
<dbReference type="InterPro" id="IPR036890">
    <property type="entry name" value="HATPase_C_sf"/>
</dbReference>
<proteinExistence type="predicted"/>
<reference evidence="1 2" key="1">
    <citation type="submission" date="2020-08" db="EMBL/GenBank/DDBJ databases">
        <title>Genomic Encyclopedia of Type Strains, Phase III (KMG-III): the genomes of soil and plant-associated and newly described type strains.</title>
        <authorList>
            <person name="Whitman W."/>
        </authorList>
    </citation>
    <scope>NUCLEOTIDE SEQUENCE [LARGE SCALE GENOMIC DNA]</scope>
    <source>
        <strain evidence="1 2">CECT 8075</strain>
    </source>
</reference>
<dbReference type="RefSeq" id="WP_184304787.1">
    <property type="nucleotide sequence ID" value="NZ_JACHXU010000006.1"/>
</dbReference>
<dbReference type="Gene3D" id="3.30.565.10">
    <property type="entry name" value="Histidine kinase-like ATPase, C-terminal domain"/>
    <property type="match status" value="1"/>
</dbReference>
<dbReference type="SUPFAM" id="SSF55874">
    <property type="entry name" value="ATPase domain of HSP90 chaperone/DNA topoisomerase II/histidine kinase"/>
    <property type="match status" value="1"/>
</dbReference>
<gene>
    <name evidence="1" type="ORF">FHS27_002148</name>
</gene>
<protein>
    <submittedName>
        <fullName evidence="1">Signal transduction histidine kinase</fullName>
    </submittedName>
</protein>
<accession>A0A7W5DXG8</accession>
<evidence type="ECO:0000313" key="2">
    <source>
        <dbReference type="Proteomes" id="UP000536179"/>
    </source>
</evidence>
<dbReference type="Proteomes" id="UP000536179">
    <property type="component" value="Unassembled WGS sequence"/>
</dbReference>
<dbReference type="GO" id="GO:0016301">
    <property type="term" value="F:kinase activity"/>
    <property type="evidence" value="ECO:0007669"/>
    <property type="project" value="UniProtKB-KW"/>
</dbReference>
<organism evidence="1 2">
    <name type="scientific">Aporhodopirellula rubra</name>
    <dbReference type="NCBI Taxonomy" id="980271"/>
    <lineage>
        <taxon>Bacteria</taxon>
        <taxon>Pseudomonadati</taxon>
        <taxon>Planctomycetota</taxon>
        <taxon>Planctomycetia</taxon>
        <taxon>Pirellulales</taxon>
        <taxon>Pirellulaceae</taxon>
        <taxon>Aporhodopirellula</taxon>
    </lineage>
</organism>
<dbReference type="AlphaFoldDB" id="A0A7W5DXG8"/>
<dbReference type="EMBL" id="JACHXU010000006">
    <property type="protein sequence ID" value="MBB3206339.1"/>
    <property type="molecule type" value="Genomic_DNA"/>
</dbReference>
<comment type="caution">
    <text evidence="1">The sequence shown here is derived from an EMBL/GenBank/DDBJ whole genome shotgun (WGS) entry which is preliminary data.</text>
</comment>
<evidence type="ECO:0000313" key="1">
    <source>
        <dbReference type="EMBL" id="MBB3206339.1"/>
    </source>
</evidence>